<dbReference type="PANTHER" id="PTHR42852">
    <property type="entry name" value="THIOL:DISULFIDE INTERCHANGE PROTEIN DSBE"/>
    <property type="match status" value="1"/>
</dbReference>
<dbReference type="RefSeq" id="WP_267638548.1">
    <property type="nucleotide sequence ID" value="NZ_JAODIY010000016.1"/>
</dbReference>
<reference evidence="2 3" key="1">
    <citation type="journal article" date="2014" name="Int. J. Syst. Evol. Microbiol.">
        <title>Complete genome sequence of Corynebacterium casei LMG S-19264T (=DSM 44701T), isolated from a smear-ripened cheese.</title>
        <authorList>
            <consortium name="US DOE Joint Genome Institute (JGI-PGF)"/>
            <person name="Walter F."/>
            <person name="Albersmeier A."/>
            <person name="Kalinowski J."/>
            <person name="Ruckert C."/>
        </authorList>
    </citation>
    <scope>NUCLEOTIDE SEQUENCE [LARGE SCALE GENOMIC DNA]</scope>
    <source>
        <strain evidence="2 3">CGMCC 4.7215</strain>
    </source>
</reference>
<dbReference type="InterPro" id="IPR013740">
    <property type="entry name" value="Redoxin"/>
</dbReference>
<gene>
    <name evidence="2" type="ORF">ACFQJ7_05805</name>
</gene>
<dbReference type="InterPro" id="IPR036249">
    <property type="entry name" value="Thioredoxin-like_sf"/>
</dbReference>
<name>A0ABD5X7L7_9EURY</name>
<dbReference type="Gene3D" id="3.40.30.10">
    <property type="entry name" value="Glutaredoxin"/>
    <property type="match status" value="1"/>
</dbReference>
<dbReference type="Pfam" id="PF08534">
    <property type="entry name" value="Redoxin"/>
    <property type="match status" value="1"/>
</dbReference>
<dbReference type="EMBL" id="JBHSZQ010000007">
    <property type="protein sequence ID" value="MFC7125554.1"/>
    <property type="molecule type" value="Genomic_DNA"/>
</dbReference>
<dbReference type="PROSITE" id="PS51352">
    <property type="entry name" value="THIOREDOXIN_2"/>
    <property type="match status" value="1"/>
</dbReference>
<dbReference type="AlphaFoldDB" id="A0ABD5X7L7"/>
<dbReference type="CDD" id="cd02966">
    <property type="entry name" value="TlpA_like_family"/>
    <property type="match status" value="1"/>
</dbReference>
<accession>A0ABD5X7L7</accession>
<dbReference type="InterPro" id="IPR050553">
    <property type="entry name" value="Thioredoxin_ResA/DsbE_sf"/>
</dbReference>
<dbReference type="Proteomes" id="UP001596414">
    <property type="component" value="Unassembled WGS sequence"/>
</dbReference>
<feature type="domain" description="Thioredoxin" evidence="1">
    <location>
        <begin position="40"/>
        <end position="175"/>
    </location>
</feature>
<dbReference type="PANTHER" id="PTHR42852:SF13">
    <property type="entry name" value="PROTEIN DIPZ"/>
    <property type="match status" value="1"/>
</dbReference>
<proteinExistence type="predicted"/>
<protein>
    <submittedName>
        <fullName evidence="2">TlpA family protein disulfide reductase</fullName>
    </submittedName>
</protein>
<evidence type="ECO:0000259" key="1">
    <source>
        <dbReference type="PROSITE" id="PS51352"/>
    </source>
</evidence>
<evidence type="ECO:0000313" key="2">
    <source>
        <dbReference type="EMBL" id="MFC7125554.1"/>
    </source>
</evidence>
<dbReference type="InterPro" id="IPR013766">
    <property type="entry name" value="Thioredoxin_domain"/>
</dbReference>
<dbReference type="SUPFAM" id="SSF52833">
    <property type="entry name" value="Thioredoxin-like"/>
    <property type="match status" value="1"/>
</dbReference>
<comment type="caution">
    <text evidence="2">The sequence shown here is derived from an EMBL/GenBank/DDBJ whole genome shotgun (WGS) entry which is preliminary data.</text>
</comment>
<evidence type="ECO:0000313" key="3">
    <source>
        <dbReference type="Proteomes" id="UP001596414"/>
    </source>
</evidence>
<sequence length="175" mass="18638">MRRREALAGLGSLGVFGAGAAFAFGDLGLSGNEERVESVELPQIDAPGSTADTAVVPESGRVTYVTMFATWCSTCKAKMDPLNEAARNVADTVQFISVTNEAIGQTVQPADVAEWWREHDGNWPVAYDEDLALTQALDASGVPYSAVIDANNRVTSTELGYSDAEAILNHIEDAK</sequence>
<organism evidence="2 3">
    <name type="scientific">Halovenus rubra</name>
    <dbReference type="NCBI Taxonomy" id="869890"/>
    <lineage>
        <taxon>Archaea</taxon>
        <taxon>Methanobacteriati</taxon>
        <taxon>Methanobacteriota</taxon>
        <taxon>Stenosarchaea group</taxon>
        <taxon>Halobacteria</taxon>
        <taxon>Halobacteriales</taxon>
        <taxon>Haloarculaceae</taxon>
        <taxon>Halovenus</taxon>
    </lineage>
</organism>